<evidence type="ECO:0000313" key="2">
    <source>
        <dbReference type="EMBL" id="RDW13631.1"/>
    </source>
</evidence>
<protein>
    <submittedName>
        <fullName evidence="2">SAM-dependent methyltransferase</fullName>
    </submittedName>
</protein>
<comment type="caution">
    <text evidence="2">The sequence shown here is derived from an EMBL/GenBank/DDBJ whole genome shotgun (WGS) entry which is preliminary data.</text>
</comment>
<dbReference type="PANTHER" id="PTHR43861">
    <property type="entry name" value="TRANS-ACONITATE 2-METHYLTRANSFERASE-RELATED"/>
    <property type="match status" value="1"/>
</dbReference>
<dbReference type="SUPFAM" id="SSF53335">
    <property type="entry name" value="S-adenosyl-L-methionine-dependent methyltransferases"/>
    <property type="match status" value="1"/>
</dbReference>
<dbReference type="GO" id="GO:0008757">
    <property type="term" value="F:S-adenosylmethionine-dependent methyltransferase activity"/>
    <property type="evidence" value="ECO:0007669"/>
    <property type="project" value="InterPro"/>
</dbReference>
<gene>
    <name evidence="2" type="ORF">DIE28_07140</name>
</gene>
<dbReference type="InterPro" id="IPR013216">
    <property type="entry name" value="Methyltransf_11"/>
</dbReference>
<dbReference type="Gene3D" id="3.40.50.150">
    <property type="entry name" value="Vaccinia Virus protein VP39"/>
    <property type="match status" value="1"/>
</dbReference>
<dbReference type="Pfam" id="PF08241">
    <property type="entry name" value="Methyltransf_11"/>
    <property type="match status" value="1"/>
</dbReference>
<feature type="domain" description="Methyltransferase type 11" evidence="1">
    <location>
        <begin position="48"/>
        <end position="141"/>
    </location>
</feature>
<dbReference type="CDD" id="cd02440">
    <property type="entry name" value="AdoMet_MTases"/>
    <property type="match status" value="1"/>
</dbReference>
<dbReference type="EMBL" id="QFCQ01000028">
    <property type="protein sequence ID" value="RDW13631.1"/>
    <property type="molecule type" value="Genomic_DNA"/>
</dbReference>
<name>A0A3D8PEC4_9RHOB</name>
<dbReference type="Proteomes" id="UP000256679">
    <property type="component" value="Unassembled WGS sequence"/>
</dbReference>
<keyword evidence="2" id="KW-0808">Transferase</keyword>
<dbReference type="GO" id="GO:0032259">
    <property type="term" value="P:methylation"/>
    <property type="evidence" value="ECO:0007669"/>
    <property type="project" value="UniProtKB-KW"/>
</dbReference>
<evidence type="ECO:0000259" key="1">
    <source>
        <dbReference type="Pfam" id="PF08241"/>
    </source>
</evidence>
<keyword evidence="3" id="KW-1185">Reference proteome</keyword>
<organism evidence="2 3">
    <name type="scientific">Paracoccus thiocyanatus</name>
    <dbReference type="NCBI Taxonomy" id="34006"/>
    <lineage>
        <taxon>Bacteria</taxon>
        <taxon>Pseudomonadati</taxon>
        <taxon>Pseudomonadota</taxon>
        <taxon>Alphaproteobacteria</taxon>
        <taxon>Rhodobacterales</taxon>
        <taxon>Paracoccaceae</taxon>
        <taxon>Paracoccus</taxon>
    </lineage>
</organism>
<accession>A0A3D8PEC4</accession>
<sequence length="243" mass="27188">MAQNIYDNPDFFAGYSQLPRQVHGLNGAPEWPAIRALLPDVARKRVADLGCGFGWASRWFREQGAASVTGYDLSHNMIARARADTSDPAIDYRNADLEVLDLPEAVFDLVYSALAFHYVADFDRLIRMIHKALAPGGDLVFTIEHPIFMAAAHPHWILDEDGRKTWPVNGYSVEGERRTDWFAKGVLKHHRTLGTTLNALIGAGFALRHIEEFAPTQQQIDAIPDLAEELERPMMLLVAARKA</sequence>
<dbReference type="InterPro" id="IPR029063">
    <property type="entry name" value="SAM-dependent_MTases_sf"/>
</dbReference>
<dbReference type="PANTHER" id="PTHR43861:SF1">
    <property type="entry name" value="TRANS-ACONITATE 2-METHYLTRANSFERASE"/>
    <property type="match status" value="1"/>
</dbReference>
<proteinExistence type="predicted"/>
<dbReference type="AlphaFoldDB" id="A0A3D8PEC4"/>
<keyword evidence="2" id="KW-0489">Methyltransferase</keyword>
<evidence type="ECO:0000313" key="3">
    <source>
        <dbReference type="Proteomes" id="UP000256679"/>
    </source>
</evidence>
<reference evidence="2 3" key="1">
    <citation type="submission" date="2018-05" db="EMBL/GenBank/DDBJ databases">
        <title>Whole genome sequencing of Paracoccus thiocyanatus SST.</title>
        <authorList>
            <person name="Ghosh W."/>
            <person name="Rameez M.J."/>
            <person name="Roy C."/>
        </authorList>
    </citation>
    <scope>NUCLEOTIDE SEQUENCE [LARGE SCALE GENOMIC DNA]</scope>
    <source>
        <strain evidence="2 3">SST</strain>
    </source>
</reference>